<keyword evidence="2" id="KW-1185">Reference proteome</keyword>
<name>A0A916ZPG9_9SPHN</name>
<evidence type="ECO:0000313" key="1">
    <source>
        <dbReference type="EMBL" id="GGE07606.1"/>
    </source>
</evidence>
<sequence>MSTTQANRLAIGVEMSVDTPRQLVDVKGTVWLTGVPHNSPGSQRVTVTDLRIDGRPESPAFGVLLAVAQSDRVMAQLKGALSQDFARDYAKVITAATKAISQKRVGDFVVKAQVDNVINGAVVPVGQGLYMPVDVTGKGALTFDPEPKTTR</sequence>
<organism evidence="1 2">
    <name type="scientific">Sandarakinorhabdus glacialis</name>
    <dbReference type="NCBI Taxonomy" id="1614636"/>
    <lineage>
        <taxon>Bacteria</taxon>
        <taxon>Pseudomonadati</taxon>
        <taxon>Pseudomonadota</taxon>
        <taxon>Alphaproteobacteria</taxon>
        <taxon>Sphingomonadales</taxon>
        <taxon>Sphingosinicellaceae</taxon>
        <taxon>Sandarakinorhabdus</taxon>
    </lineage>
</organism>
<reference evidence="1" key="2">
    <citation type="submission" date="2020-09" db="EMBL/GenBank/DDBJ databases">
        <authorList>
            <person name="Sun Q."/>
            <person name="Zhou Y."/>
        </authorList>
    </citation>
    <scope>NUCLEOTIDE SEQUENCE</scope>
    <source>
        <strain evidence="1">CGMCC 1.15519</strain>
    </source>
</reference>
<dbReference type="Pfam" id="PF14356">
    <property type="entry name" value="DUF4403"/>
    <property type="match status" value="1"/>
</dbReference>
<reference evidence="1" key="1">
    <citation type="journal article" date="2014" name="Int. J. Syst. Evol. Microbiol.">
        <title>Complete genome sequence of Corynebacterium casei LMG S-19264T (=DSM 44701T), isolated from a smear-ripened cheese.</title>
        <authorList>
            <consortium name="US DOE Joint Genome Institute (JGI-PGF)"/>
            <person name="Walter F."/>
            <person name="Albersmeier A."/>
            <person name="Kalinowski J."/>
            <person name="Ruckert C."/>
        </authorList>
    </citation>
    <scope>NUCLEOTIDE SEQUENCE</scope>
    <source>
        <strain evidence="1">CGMCC 1.15519</strain>
    </source>
</reference>
<proteinExistence type="predicted"/>
<gene>
    <name evidence="1" type="ORF">GCM10011529_12490</name>
</gene>
<dbReference type="AlphaFoldDB" id="A0A916ZPG9"/>
<dbReference type="RefSeq" id="WP_188762065.1">
    <property type="nucleotide sequence ID" value="NZ_BMJM01000003.1"/>
</dbReference>
<dbReference type="EMBL" id="BMJM01000003">
    <property type="protein sequence ID" value="GGE07606.1"/>
    <property type="molecule type" value="Genomic_DNA"/>
</dbReference>
<protein>
    <recommendedName>
        <fullName evidence="3">DUF4403 family protein</fullName>
    </recommendedName>
</protein>
<dbReference type="InterPro" id="IPR025515">
    <property type="entry name" value="DUF4403"/>
</dbReference>
<evidence type="ECO:0000313" key="2">
    <source>
        <dbReference type="Proteomes" id="UP000635071"/>
    </source>
</evidence>
<accession>A0A916ZPG9</accession>
<dbReference type="Proteomes" id="UP000635071">
    <property type="component" value="Unassembled WGS sequence"/>
</dbReference>
<comment type="caution">
    <text evidence="1">The sequence shown here is derived from an EMBL/GenBank/DDBJ whole genome shotgun (WGS) entry which is preliminary data.</text>
</comment>
<evidence type="ECO:0008006" key="3">
    <source>
        <dbReference type="Google" id="ProtNLM"/>
    </source>
</evidence>